<dbReference type="EMBL" id="CANTFM010000687">
    <property type="protein sequence ID" value="CAI5727999.1"/>
    <property type="molecule type" value="Genomic_DNA"/>
</dbReference>
<evidence type="ECO:0000313" key="2">
    <source>
        <dbReference type="Proteomes" id="UP001162029"/>
    </source>
</evidence>
<dbReference type="AlphaFoldDB" id="A0AAV0TV51"/>
<name>A0AAV0TV51_9STRA</name>
<proteinExistence type="predicted"/>
<gene>
    <name evidence="1" type="ORF">PDE001_LOCUS3927</name>
</gene>
<organism evidence="1 2">
    <name type="scientific">Peronospora destructor</name>
    <dbReference type="NCBI Taxonomy" id="86335"/>
    <lineage>
        <taxon>Eukaryota</taxon>
        <taxon>Sar</taxon>
        <taxon>Stramenopiles</taxon>
        <taxon>Oomycota</taxon>
        <taxon>Peronosporomycetes</taxon>
        <taxon>Peronosporales</taxon>
        <taxon>Peronosporaceae</taxon>
        <taxon>Peronospora</taxon>
    </lineage>
</organism>
<sequence length="204" mass="23556">MLMEHHHTQGRSSWMPSLYSAATATSSMSLPFDGPLSFVYSSDDARNQSPQNQDHNCHYRYNEAVYPTLPSSLPHDNVASSFFRPMVEGSLSLNIKTSDKPSSESAIVIRTKQVPDEKRRAKHREAQRRFVSRKKIKMTQLKQLAVELEKRHCLLQAVSEQKMLTRDNCALLQQITLQKENSHVDGDKIKEEHESEWKVQTFEW</sequence>
<dbReference type="Gene3D" id="1.20.5.170">
    <property type="match status" value="1"/>
</dbReference>
<keyword evidence="2" id="KW-1185">Reference proteome</keyword>
<evidence type="ECO:0008006" key="3">
    <source>
        <dbReference type="Google" id="ProtNLM"/>
    </source>
</evidence>
<accession>A0AAV0TV51</accession>
<protein>
    <recommendedName>
        <fullName evidence="3">BZIP domain-containing protein</fullName>
    </recommendedName>
</protein>
<comment type="caution">
    <text evidence="1">The sequence shown here is derived from an EMBL/GenBank/DDBJ whole genome shotgun (WGS) entry which is preliminary data.</text>
</comment>
<evidence type="ECO:0000313" key="1">
    <source>
        <dbReference type="EMBL" id="CAI5727999.1"/>
    </source>
</evidence>
<reference evidence="1" key="1">
    <citation type="submission" date="2022-12" db="EMBL/GenBank/DDBJ databases">
        <authorList>
            <person name="Webb A."/>
        </authorList>
    </citation>
    <scope>NUCLEOTIDE SEQUENCE</scope>
    <source>
        <strain evidence="1">Pd1</strain>
    </source>
</reference>
<dbReference type="Proteomes" id="UP001162029">
    <property type="component" value="Unassembled WGS sequence"/>
</dbReference>